<evidence type="ECO:0000313" key="3">
    <source>
        <dbReference type="Proteomes" id="UP000199462"/>
    </source>
</evidence>
<sequence length="181" mass="20290">MKGVRILCMALLGFLMVTSCSENQDFDQLDNLEITPDYETSIFYVKAQESLINRVAGLSFFTQDFNFDAFEEPFFTKRVLEGVLTYELENTTSKPIEIRLEFLDEGENILDTEVFRMDAAPTAILSRDVAYGATGKSLDIIKSTSEIRLTAINLGDNSSESDLPDPSVVLRSSAKFTLELQ</sequence>
<dbReference type="Proteomes" id="UP000199462">
    <property type="component" value="Unassembled WGS sequence"/>
</dbReference>
<reference evidence="3" key="1">
    <citation type="submission" date="2016-10" db="EMBL/GenBank/DDBJ databases">
        <authorList>
            <person name="Varghese N."/>
            <person name="Submissions S."/>
        </authorList>
    </citation>
    <scope>NUCLEOTIDE SEQUENCE [LARGE SCALE GENOMIC DNA]</scope>
    <source>
        <strain evidence="3">DSM 19891</strain>
    </source>
</reference>
<proteinExistence type="predicted"/>
<dbReference type="RefSeq" id="WP_091902471.1">
    <property type="nucleotide sequence ID" value="NZ_CAXBNS010000009.1"/>
</dbReference>
<dbReference type="AlphaFoldDB" id="A0A1I6ICH7"/>
<evidence type="ECO:0000256" key="1">
    <source>
        <dbReference type="SAM" id="SignalP"/>
    </source>
</evidence>
<dbReference type="EMBL" id="FOYX01000001">
    <property type="protein sequence ID" value="SFR64319.1"/>
    <property type="molecule type" value="Genomic_DNA"/>
</dbReference>
<evidence type="ECO:0000313" key="2">
    <source>
        <dbReference type="EMBL" id="SFR64319.1"/>
    </source>
</evidence>
<accession>A0A1I6ICH7</accession>
<keyword evidence="1" id="KW-0732">Signal</keyword>
<feature type="signal peptide" evidence="1">
    <location>
        <begin position="1"/>
        <end position="21"/>
    </location>
</feature>
<dbReference type="STRING" id="440514.SAMN04488010_1465"/>
<feature type="chain" id="PRO_5011745458" evidence="1">
    <location>
        <begin position="22"/>
        <end position="181"/>
    </location>
</feature>
<name>A0A1I6ICH7_9FLAO</name>
<dbReference type="PROSITE" id="PS51257">
    <property type="entry name" value="PROKAR_LIPOPROTEIN"/>
    <property type="match status" value="1"/>
</dbReference>
<organism evidence="2 3">
    <name type="scientific">Maribacter stanieri</name>
    <dbReference type="NCBI Taxonomy" id="440514"/>
    <lineage>
        <taxon>Bacteria</taxon>
        <taxon>Pseudomonadati</taxon>
        <taxon>Bacteroidota</taxon>
        <taxon>Flavobacteriia</taxon>
        <taxon>Flavobacteriales</taxon>
        <taxon>Flavobacteriaceae</taxon>
        <taxon>Maribacter</taxon>
    </lineage>
</organism>
<protein>
    <submittedName>
        <fullName evidence="2">Uncharacterized protein</fullName>
    </submittedName>
</protein>
<gene>
    <name evidence="2" type="ORF">SAMN04488010_1465</name>
</gene>
<keyword evidence="3" id="KW-1185">Reference proteome</keyword>